<evidence type="ECO:0000313" key="2">
    <source>
        <dbReference type="Proteomes" id="UP001234297"/>
    </source>
</evidence>
<reference evidence="1 2" key="1">
    <citation type="journal article" date="2022" name="Hortic Res">
        <title>A haplotype resolved chromosomal level avocado genome allows analysis of novel avocado genes.</title>
        <authorList>
            <person name="Nath O."/>
            <person name="Fletcher S.J."/>
            <person name="Hayward A."/>
            <person name="Shaw L.M."/>
            <person name="Masouleh A.K."/>
            <person name="Furtado A."/>
            <person name="Henry R.J."/>
            <person name="Mitter N."/>
        </authorList>
    </citation>
    <scope>NUCLEOTIDE SEQUENCE [LARGE SCALE GENOMIC DNA]</scope>
    <source>
        <strain evidence="2">cv. Hass</strain>
    </source>
</reference>
<dbReference type="Proteomes" id="UP001234297">
    <property type="component" value="Chromosome 1"/>
</dbReference>
<comment type="caution">
    <text evidence="1">The sequence shown here is derived from an EMBL/GenBank/DDBJ whole genome shotgun (WGS) entry which is preliminary data.</text>
</comment>
<protein>
    <submittedName>
        <fullName evidence="1">Uncharacterized protein</fullName>
    </submittedName>
</protein>
<proteinExistence type="predicted"/>
<gene>
    <name evidence="1" type="ORF">MRB53_003110</name>
</gene>
<sequence>MAWSAENATRAFLRTVKMGKKAKEPDMSEFISALAAGSNAQLMVEVCDGIADATTLALVAAAQQTGGRVVCIRTGLDELHSSKQALGKEANCVEFIMGDAQLLLLNDYLGADFVLIDCNMVGHEEVLRAAQTGANCRGAVIMGYNALHKGASWSGPRTELLPIGDGLQVMRIPASGKASCSETRRSRWVVRVDQCTGEEHVFRITSPHGKELEALD</sequence>
<dbReference type="EMBL" id="CM056809">
    <property type="protein sequence ID" value="KAJ8650087.1"/>
    <property type="molecule type" value="Genomic_DNA"/>
</dbReference>
<organism evidence="1 2">
    <name type="scientific">Persea americana</name>
    <name type="common">Avocado</name>
    <dbReference type="NCBI Taxonomy" id="3435"/>
    <lineage>
        <taxon>Eukaryota</taxon>
        <taxon>Viridiplantae</taxon>
        <taxon>Streptophyta</taxon>
        <taxon>Embryophyta</taxon>
        <taxon>Tracheophyta</taxon>
        <taxon>Spermatophyta</taxon>
        <taxon>Magnoliopsida</taxon>
        <taxon>Magnoliidae</taxon>
        <taxon>Laurales</taxon>
        <taxon>Lauraceae</taxon>
        <taxon>Persea</taxon>
    </lineage>
</organism>
<keyword evidence="2" id="KW-1185">Reference proteome</keyword>
<name>A0ACC2MYT3_PERAE</name>
<accession>A0ACC2MYT3</accession>
<evidence type="ECO:0000313" key="1">
    <source>
        <dbReference type="EMBL" id="KAJ8650087.1"/>
    </source>
</evidence>